<gene>
    <name evidence="7 10" type="primary">lpxD</name>
    <name evidence="10" type="ORF">GM661_02315</name>
</gene>
<evidence type="ECO:0000256" key="6">
    <source>
        <dbReference type="ARBA" id="ARBA00023315"/>
    </source>
</evidence>
<feature type="coiled-coil region" evidence="8">
    <location>
        <begin position="317"/>
        <end position="344"/>
    </location>
</feature>
<keyword evidence="8" id="KW-0175">Coiled coil</keyword>
<keyword evidence="4 7" id="KW-0677">Repeat</keyword>
<dbReference type="InterPro" id="IPR001451">
    <property type="entry name" value="Hexapep"/>
</dbReference>
<dbReference type="AlphaFoldDB" id="A0A8A7K6U2"/>
<evidence type="ECO:0000256" key="1">
    <source>
        <dbReference type="ARBA" id="ARBA00022516"/>
    </source>
</evidence>
<comment type="subunit">
    <text evidence="7">Homotrimer.</text>
</comment>
<keyword evidence="1 7" id="KW-0444">Lipid biosynthesis</keyword>
<dbReference type="GO" id="GO:0016410">
    <property type="term" value="F:N-acyltransferase activity"/>
    <property type="evidence" value="ECO:0007669"/>
    <property type="project" value="InterPro"/>
</dbReference>
<feature type="active site" description="Proton acceptor" evidence="7">
    <location>
        <position position="241"/>
    </location>
</feature>
<evidence type="ECO:0000256" key="8">
    <source>
        <dbReference type="SAM" id="Coils"/>
    </source>
</evidence>
<feature type="domain" description="UDP-3-O-[3-hydroxymyristoyl] glucosamine N-acyltransferase non-repeat region" evidence="9">
    <location>
        <begin position="27"/>
        <end position="90"/>
    </location>
</feature>
<dbReference type="Proteomes" id="UP000665020">
    <property type="component" value="Chromosome"/>
</dbReference>
<evidence type="ECO:0000256" key="2">
    <source>
        <dbReference type="ARBA" id="ARBA00022556"/>
    </source>
</evidence>
<dbReference type="PROSITE" id="PS00101">
    <property type="entry name" value="HEXAPEP_TRANSFERASES"/>
    <property type="match status" value="1"/>
</dbReference>
<evidence type="ECO:0000256" key="3">
    <source>
        <dbReference type="ARBA" id="ARBA00022679"/>
    </source>
</evidence>
<reference evidence="10" key="1">
    <citation type="submission" date="2019-12" db="EMBL/GenBank/DDBJ databases">
        <authorList>
            <person name="zhang j."/>
            <person name="sun C.M."/>
        </authorList>
    </citation>
    <scope>NUCLEOTIDE SEQUENCE</scope>
    <source>
        <strain evidence="10">NS-1</strain>
    </source>
</reference>
<dbReference type="InterPro" id="IPR020573">
    <property type="entry name" value="UDP_GlcNAc_AcTrfase_non-rep"/>
</dbReference>
<name>A0A8A7K6U2_9FIRM</name>
<evidence type="ECO:0000256" key="4">
    <source>
        <dbReference type="ARBA" id="ARBA00022737"/>
    </source>
</evidence>
<dbReference type="InterPro" id="IPR011004">
    <property type="entry name" value="Trimer_LpxA-like_sf"/>
</dbReference>
<keyword evidence="11" id="KW-1185">Reference proteome</keyword>
<dbReference type="Gene3D" id="2.160.10.10">
    <property type="entry name" value="Hexapeptide repeat proteins"/>
    <property type="match status" value="1"/>
</dbReference>
<dbReference type="RefSeq" id="WP_230868568.1">
    <property type="nucleotide sequence ID" value="NZ_CP046640.1"/>
</dbReference>
<dbReference type="PANTHER" id="PTHR43378">
    <property type="entry name" value="UDP-3-O-ACYLGLUCOSAMINE N-ACYLTRANSFERASE"/>
    <property type="match status" value="1"/>
</dbReference>
<evidence type="ECO:0000313" key="11">
    <source>
        <dbReference type="Proteomes" id="UP000665020"/>
    </source>
</evidence>
<evidence type="ECO:0000256" key="7">
    <source>
        <dbReference type="HAMAP-Rule" id="MF_00523"/>
    </source>
</evidence>
<organism evidence="10 11">
    <name type="scientific">Iocasia fonsfrigidae</name>
    <dbReference type="NCBI Taxonomy" id="2682810"/>
    <lineage>
        <taxon>Bacteria</taxon>
        <taxon>Bacillati</taxon>
        <taxon>Bacillota</taxon>
        <taxon>Clostridia</taxon>
        <taxon>Halanaerobiales</taxon>
        <taxon>Halanaerobiaceae</taxon>
        <taxon>Iocasia</taxon>
    </lineage>
</organism>
<comment type="similarity">
    <text evidence="7">Belongs to the transferase hexapeptide repeat family. LpxD subfamily.</text>
</comment>
<dbReference type="PANTHER" id="PTHR43378:SF2">
    <property type="entry name" value="UDP-3-O-ACYLGLUCOSAMINE N-ACYLTRANSFERASE 1, MITOCHONDRIAL-RELATED"/>
    <property type="match status" value="1"/>
</dbReference>
<dbReference type="SUPFAM" id="SSF51161">
    <property type="entry name" value="Trimeric LpxA-like enzymes"/>
    <property type="match status" value="1"/>
</dbReference>
<protein>
    <recommendedName>
        <fullName evidence="7">UDP-3-O-acylglucosamine N-acyltransferase</fullName>
        <ecNumber evidence="7">2.3.1.191</ecNumber>
    </recommendedName>
</protein>
<dbReference type="UniPathway" id="UPA00973"/>
<keyword evidence="6 7" id="KW-0012">Acyltransferase</keyword>
<evidence type="ECO:0000259" key="9">
    <source>
        <dbReference type="Pfam" id="PF04613"/>
    </source>
</evidence>
<dbReference type="Pfam" id="PF04613">
    <property type="entry name" value="LpxD"/>
    <property type="match status" value="1"/>
</dbReference>
<dbReference type="NCBIfam" id="NF002060">
    <property type="entry name" value="PRK00892.1"/>
    <property type="match status" value="1"/>
</dbReference>
<dbReference type="HAMAP" id="MF_00523">
    <property type="entry name" value="LpxD"/>
    <property type="match status" value="1"/>
</dbReference>
<dbReference type="Gene3D" id="3.40.1390.10">
    <property type="entry name" value="MurE/MurF, N-terminal domain"/>
    <property type="match status" value="1"/>
</dbReference>
<dbReference type="CDD" id="cd03352">
    <property type="entry name" value="LbH_LpxD"/>
    <property type="match status" value="1"/>
</dbReference>
<sequence>MTENEGLSITELARRVNGKVLGDPAYLIYGVSGVSESTAETITFAETEQYLSEALKSKAGAVIVPDGFTAKGKNMIVVKKPRLAFARIAAVFAPNVFYRPGIDPTSTIADSVVIGENVSIHPYVVIDEGAEIADHVILAPGVYIGAGVKVGESSILHPGVVVEYDTVIGKKVMIHSGTVIGSDGYGFVTDQDGHHKIPQLGKVIIEDDVEIGANVTIDRGTSGPTVIGRGTKTDNLIQLAHNVQIGEENLLVAQVGIAGSSKTGRRVTLGGKTGVVGHLEIGDNTTVASASVITKDTPSGVFYSGSPAQDHKKELREQAARRKMPQLLKRISKLEKRIGELEKKLN</sequence>
<dbReference type="EMBL" id="CP046640">
    <property type="protein sequence ID" value="QTL96890.1"/>
    <property type="molecule type" value="Genomic_DNA"/>
</dbReference>
<comment type="pathway">
    <text evidence="7">Bacterial outer membrane biogenesis; LPS lipid A biosynthesis.</text>
</comment>
<comment type="function">
    <text evidence="7">Catalyzes the N-acylation of UDP-3-O-acylglucosamine using 3-hydroxyacyl-ACP as the acyl donor. Is involved in the biosynthesis of lipid A, a phosphorylated glycolipid that anchors the lipopolysaccharide to the outer membrane of the cell.</text>
</comment>
<dbReference type="GO" id="GO:0103118">
    <property type="term" value="F:UDP-3-O-[(3R)-3-hydroxyacyl]-glucosamine N-acyltransferase activity"/>
    <property type="evidence" value="ECO:0007669"/>
    <property type="project" value="UniProtKB-EC"/>
</dbReference>
<keyword evidence="3 7" id="KW-0808">Transferase</keyword>
<proteinExistence type="inferred from homology"/>
<keyword evidence="5 7" id="KW-0443">Lipid metabolism</keyword>
<dbReference type="EC" id="2.3.1.191" evidence="7"/>
<evidence type="ECO:0000313" key="10">
    <source>
        <dbReference type="EMBL" id="QTL96890.1"/>
    </source>
</evidence>
<dbReference type="KEGG" id="ifn:GM661_02315"/>
<keyword evidence="2 7" id="KW-0441">Lipid A biosynthesis</keyword>
<comment type="catalytic activity">
    <reaction evidence="7">
        <text>a UDP-3-O-[(3R)-3-hydroxyacyl]-alpha-D-glucosamine + a (3R)-hydroxyacyl-[ACP] = a UDP-2-N,3-O-bis[(3R)-3-hydroxyacyl]-alpha-D-glucosamine + holo-[ACP] + H(+)</text>
        <dbReference type="Rhea" id="RHEA:53836"/>
        <dbReference type="Rhea" id="RHEA-COMP:9685"/>
        <dbReference type="Rhea" id="RHEA-COMP:9945"/>
        <dbReference type="ChEBI" id="CHEBI:15378"/>
        <dbReference type="ChEBI" id="CHEBI:64479"/>
        <dbReference type="ChEBI" id="CHEBI:78827"/>
        <dbReference type="ChEBI" id="CHEBI:137740"/>
        <dbReference type="ChEBI" id="CHEBI:137748"/>
        <dbReference type="EC" id="2.3.1.191"/>
    </reaction>
</comment>
<dbReference type="InterPro" id="IPR018357">
    <property type="entry name" value="Hexapep_transf_CS"/>
</dbReference>
<dbReference type="Pfam" id="PF00132">
    <property type="entry name" value="Hexapep"/>
    <property type="match status" value="1"/>
</dbReference>
<dbReference type="NCBIfam" id="TIGR01853">
    <property type="entry name" value="lipid_A_lpxD"/>
    <property type="match status" value="1"/>
</dbReference>
<dbReference type="InterPro" id="IPR007691">
    <property type="entry name" value="LpxD"/>
</dbReference>
<evidence type="ECO:0000256" key="5">
    <source>
        <dbReference type="ARBA" id="ARBA00023098"/>
    </source>
</evidence>
<accession>A0A8A7K6U2</accession>
<dbReference type="GO" id="GO:0009245">
    <property type="term" value="P:lipid A biosynthetic process"/>
    <property type="evidence" value="ECO:0007669"/>
    <property type="project" value="UniProtKB-UniRule"/>
</dbReference>
<dbReference type="GO" id="GO:0016020">
    <property type="term" value="C:membrane"/>
    <property type="evidence" value="ECO:0007669"/>
    <property type="project" value="GOC"/>
</dbReference>